<dbReference type="EMBL" id="NMUH01006115">
    <property type="protein sequence ID" value="MQM14497.1"/>
    <property type="molecule type" value="Genomic_DNA"/>
</dbReference>
<proteinExistence type="predicted"/>
<evidence type="ECO:0000313" key="2">
    <source>
        <dbReference type="Proteomes" id="UP000652761"/>
    </source>
</evidence>
<protein>
    <submittedName>
        <fullName evidence="1">Uncharacterized protein</fullName>
    </submittedName>
</protein>
<evidence type="ECO:0000313" key="1">
    <source>
        <dbReference type="EMBL" id="MQM14497.1"/>
    </source>
</evidence>
<comment type="caution">
    <text evidence="1">The sequence shown here is derived from an EMBL/GenBank/DDBJ whole genome shotgun (WGS) entry which is preliminary data.</text>
</comment>
<name>A0A843X0U7_COLES</name>
<gene>
    <name evidence="1" type="ORF">Taro_047428</name>
</gene>
<organism evidence="1 2">
    <name type="scientific">Colocasia esculenta</name>
    <name type="common">Wild taro</name>
    <name type="synonym">Arum esculentum</name>
    <dbReference type="NCBI Taxonomy" id="4460"/>
    <lineage>
        <taxon>Eukaryota</taxon>
        <taxon>Viridiplantae</taxon>
        <taxon>Streptophyta</taxon>
        <taxon>Embryophyta</taxon>
        <taxon>Tracheophyta</taxon>
        <taxon>Spermatophyta</taxon>
        <taxon>Magnoliopsida</taxon>
        <taxon>Liliopsida</taxon>
        <taxon>Araceae</taxon>
        <taxon>Aroideae</taxon>
        <taxon>Colocasieae</taxon>
        <taxon>Colocasia</taxon>
    </lineage>
</organism>
<reference evidence="1" key="1">
    <citation type="submission" date="2017-07" db="EMBL/GenBank/DDBJ databases">
        <title>Taro Niue Genome Assembly and Annotation.</title>
        <authorList>
            <person name="Atibalentja N."/>
            <person name="Keating K."/>
            <person name="Fields C.J."/>
        </authorList>
    </citation>
    <scope>NUCLEOTIDE SEQUENCE</scope>
    <source>
        <strain evidence="1">Niue_2</strain>
        <tissue evidence="1">Leaf</tissue>
    </source>
</reference>
<sequence length="107" mass="11907">MGSTEIATGSCTGCYILAMELLRQDIELYAQVQREAHLRIKGEVLNLTNAAFLAGNRLASLAAMTTVMGKLDNLKDGQDLLLHQVEVYWEVMTKATRKLYFNQDGVL</sequence>
<dbReference type="AlphaFoldDB" id="A0A843X0U7"/>
<dbReference type="Proteomes" id="UP000652761">
    <property type="component" value="Unassembled WGS sequence"/>
</dbReference>
<keyword evidence="2" id="KW-1185">Reference proteome</keyword>
<accession>A0A843X0U7</accession>